<gene>
    <name evidence="2" type="primary">ylaC</name>
    <name evidence="3" type="ORF">C1167_06010</name>
    <name evidence="2" type="ORF">SAMEA2273372_03366</name>
</gene>
<keyword evidence="1" id="KW-0812">Transmembrane</keyword>
<dbReference type="EMBL" id="POUR01000001">
    <property type="protein sequence ID" value="PNF67514.1"/>
    <property type="molecule type" value="Genomic_DNA"/>
</dbReference>
<keyword evidence="1" id="KW-0472">Membrane</keyword>
<dbReference type="EMBL" id="FJZI01000008">
    <property type="protein sequence ID" value="CZX85542.1"/>
    <property type="molecule type" value="Genomic_DNA"/>
</dbReference>
<proteinExistence type="predicted"/>
<dbReference type="AlphaFoldDB" id="A0A2J7SAF2"/>
<keyword evidence="1" id="KW-1133">Transmembrane helix</keyword>
<evidence type="ECO:0000256" key="1">
    <source>
        <dbReference type="SAM" id="Phobius"/>
    </source>
</evidence>
<evidence type="ECO:0000313" key="5">
    <source>
        <dbReference type="Proteomes" id="UP000236063"/>
    </source>
</evidence>
<dbReference type="RefSeq" id="WP_028012186.1">
    <property type="nucleotide sequence ID" value="NZ_CABGRY010000028.1"/>
</dbReference>
<dbReference type="Proteomes" id="UP000236063">
    <property type="component" value="Unassembled WGS sequence"/>
</dbReference>
<keyword evidence="5" id="KW-1185">Reference proteome</keyword>
<organism evidence="2 4">
    <name type="scientific">Enterobacter bugandensis</name>
    <dbReference type="NCBI Taxonomy" id="881260"/>
    <lineage>
        <taxon>Bacteria</taxon>
        <taxon>Pseudomonadati</taxon>
        <taxon>Pseudomonadota</taxon>
        <taxon>Gammaproteobacteria</taxon>
        <taxon>Enterobacterales</taxon>
        <taxon>Enterobacteriaceae</taxon>
        <taxon>Enterobacter</taxon>
    </lineage>
</organism>
<feature type="transmembrane region" description="Helical" evidence="1">
    <location>
        <begin position="62"/>
        <end position="79"/>
    </location>
</feature>
<accession>A0A162D2J9</accession>
<dbReference type="Proteomes" id="UP000076063">
    <property type="component" value="Unassembled WGS sequence"/>
</dbReference>
<dbReference type="InterPro" id="IPR019713">
    <property type="entry name" value="Memb_YlaC"/>
</dbReference>
<evidence type="ECO:0000313" key="3">
    <source>
        <dbReference type="EMBL" id="PNF67514.1"/>
    </source>
</evidence>
<protein>
    <submittedName>
        <fullName evidence="2">Membrane protein</fullName>
    </submittedName>
</protein>
<dbReference type="Pfam" id="PF10777">
    <property type="entry name" value="YlaC"/>
    <property type="match status" value="1"/>
</dbReference>
<evidence type="ECO:0000313" key="2">
    <source>
        <dbReference type="EMBL" id="CZX85542.1"/>
    </source>
</evidence>
<reference evidence="2 4" key="1">
    <citation type="submission" date="2016-03" db="EMBL/GenBank/DDBJ databases">
        <authorList>
            <consortium name="Pathogen Informatics"/>
        </authorList>
    </citation>
    <scope>NUCLEOTIDE SEQUENCE [LARGE SCALE GENOMIC DNA]</scope>
    <source>
        <strain evidence="4">e1527</strain>
        <strain evidence="2">E1527</strain>
    </source>
</reference>
<comment type="caution">
    <text evidence="2">The sequence shown here is derived from an EMBL/GenBank/DDBJ whole genome shotgun (WGS) entry which is preliminary data.</text>
</comment>
<feature type="transmembrane region" description="Helical" evidence="1">
    <location>
        <begin position="36"/>
        <end position="56"/>
    </location>
</feature>
<evidence type="ECO:0000313" key="4">
    <source>
        <dbReference type="Proteomes" id="UP000076063"/>
    </source>
</evidence>
<sequence length="155" mass="18185">MTEIQRLLTATIDDLNHREKRDNRPRFSISFIRKHPGLFVAMYAAWLATLIVMLKSETLVDSVWLLVVLFVVFNAFFFFDVNPRYRYEDIDVLDFRVCYNGEWYNTRFVPNELIDSILHSPAVETVHKEKLQKMVATKGQLSFYDVFTLSRPAAA</sequence>
<dbReference type="GeneID" id="48572607"/>
<name>A0A2J7SAF2_9ENTR</name>
<reference evidence="3 5" key="2">
    <citation type="submission" date="2018-01" db="EMBL/GenBank/DDBJ databases">
        <title>Multi-drug resistant Enterobacter species isolated from the International Space Station and comparative genomic analyses with human pathogenic strains.</title>
        <authorList>
            <person name="Singh N.K."/>
            <person name="Bezdan D."/>
            <person name="McIntyre A."/>
            <person name="Sielaff A.C."/>
            <person name="Wheeler K."/>
            <person name="Mason C."/>
            <person name="Venkateswaran K."/>
        </authorList>
    </citation>
    <scope>NUCLEOTIDE SEQUENCE [LARGE SCALE GENOMIC DNA]</scope>
    <source>
        <strain evidence="3 5">IF2SW-P2</strain>
    </source>
</reference>
<accession>A0A2J7SAF2</accession>